<proteinExistence type="predicted"/>
<keyword evidence="4" id="KW-1185">Reference proteome</keyword>
<gene>
    <name evidence="3" type="ORF">FOY51_19610</name>
</gene>
<dbReference type="InterPro" id="IPR008407">
    <property type="entry name" value="Brnchd-chn_aa_trnsp_AzlD"/>
</dbReference>
<keyword evidence="1" id="KW-0472">Membrane</keyword>
<organism evidence="3 4">
    <name type="scientific">Antrihabitans cavernicola</name>
    <dbReference type="NCBI Taxonomy" id="2495913"/>
    <lineage>
        <taxon>Bacteria</taxon>
        <taxon>Bacillati</taxon>
        <taxon>Actinomycetota</taxon>
        <taxon>Actinomycetes</taxon>
        <taxon>Mycobacteriales</taxon>
        <taxon>Nocardiaceae</taxon>
        <taxon>Antrihabitans</taxon>
    </lineage>
</organism>
<dbReference type="EMBL" id="VLNY01000010">
    <property type="protein sequence ID" value="KAA0021442.1"/>
    <property type="molecule type" value="Genomic_DNA"/>
</dbReference>
<sequence>MSLLVAVIALAAGTFAIRLAGPVLRERTELSPWLERTMTDAAVVLICAVTATAALMEAQTFAGVARPVGVIVGGVLAWRKAPFVLIVLAAAATAAGLRAIGVP</sequence>
<dbReference type="Pfam" id="PF05437">
    <property type="entry name" value="AzlD"/>
    <property type="match status" value="1"/>
</dbReference>
<evidence type="ECO:0000313" key="3">
    <source>
        <dbReference type="EMBL" id="KAA0021442.1"/>
    </source>
</evidence>
<dbReference type="RefSeq" id="WP_149431946.1">
    <property type="nucleotide sequence ID" value="NZ_VLNY01000010.1"/>
</dbReference>
<dbReference type="PROSITE" id="PS50206">
    <property type="entry name" value="RHODANESE_3"/>
    <property type="match status" value="1"/>
</dbReference>
<evidence type="ECO:0000256" key="1">
    <source>
        <dbReference type="SAM" id="Phobius"/>
    </source>
</evidence>
<feature type="transmembrane region" description="Helical" evidence="1">
    <location>
        <begin position="41"/>
        <end position="62"/>
    </location>
</feature>
<dbReference type="InterPro" id="IPR001763">
    <property type="entry name" value="Rhodanese-like_dom"/>
</dbReference>
<feature type="domain" description="Rhodanese" evidence="2">
    <location>
        <begin position="40"/>
        <end position="87"/>
    </location>
</feature>
<dbReference type="OrthoDB" id="4484240at2"/>
<dbReference type="Proteomes" id="UP000322244">
    <property type="component" value="Unassembled WGS sequence"/>
</dbReference>
<evidence type="ECO:0000259" key="2">
    <source>
        <dbReference type="PROSITE" id="PS50206"/>
    </source>
</evidence>
<comment type="caution">
    <text evidence="3">The sequence shown here is derived from an EMBL/GenBank/DDBJ whole genome shotgun (WGS) entry which is preliminary data.</text>
</comment>
<keyword evidence="1" id="KW-1133">Transmembrane helix</keyword>
<name>A0A5A7S8G5_9NOCA</name>
<feature type="transmembrane region" description="Helical" evidence="1">
    <location>
        <begin position="83"/>
        <end position="101"/>
    </location>
</feature>
<reference evidence="3 4" key="1">
    <citation type="submission" date="2019-07" db="EMBL/GenBank/DDBJ databases">
        <title>Rhodococcus cavernicolus sp. nov., isolated from a cave.</title>
        <authorList>
            <person name="Lee S.D."/>
        </authorList>
    </citation>
    <scope>NUCLEOTIDE SEQUENCE [LARGE SCALE GENOMIC DNA]</scope>
    <source>
        <strain evidence="3 4">C1-24</strain>
    </source>
</reference>
<dbReference type="AlphaFoldDB" id="A0A5A7S8G5"/>
<accession>A0A5A7S8G5</accession>
<evidence type="ECO:0000313" key="4">
    <source>
        <dbReference type="Proteomes" id="UP000322244"/>
    </source>
</evidence>
<protein>
    <submittedName>
        <fullName evidence="3">AzlD domain-containing protein</fullName>
    </submittedName>
</protein>
<keyword evidence="1" id="KW-0812">Transmembrane</keyword>